<evidence type="ECO:0000256" key="3">
    <source>
        <dbReference type="ARBA" id="ARBA00023002"/>
    </source>
</evidence>
<dbReference type="PROSITE" id="PS51318">
    <property type="entry name" value="TAT"/>
    <property type="match status" value="1"/>
</dbReference>
<comment type="cofactor">
    <cofactor evidence="5 6">
        <name>Fe(2+)</name>
        <dbReference type="ChEBI" id="CHEBI:29033"/>
    </cofactor>
    <text evidence="5 6">Binds 1 Fe(2+) ion per subunit.</text>
</comment>
<reference evidence="7" key="1">
    <citation type="submission" date="2023-03" db="EMBL/GenBank/DDBJ databases">
        <title>Andean soil-derived lignocellulolytic bacterial consortium as a source of novel taxa and putative plastic-active enzymes.</title>
        <authorList>
            <person name="Diaz-Garcia L."/>
            <person name="Chuvochina M."/>
            <person name="Feuerriegel G."/>
            <person name="Bunk B."/>
            <person name="Sproer C."/>
            <person name="Streit W.R."/>
            <person name="Rodriguez L.M."/>
            <person name="Overmann J."/>
            <person name="Jimenez D.J."/>
        </authorList>
    </citation>
    <scope>NUCLEOTIDE SEQUENCE</scope>
    <source>
        <strain evidence="7">MAG 26</strain>
    </source>
</reference>
<dbReference type="GO" id="GO:0010436">
    <property type="term" value="F:carotenoid dioxygenase activity"/>
    <property type="evidence" value="ECO:0007669"/>
    <property type="project" value="TreeGrafter"/>
</dbReference>
<sequence length="524" mass="57634">MTDNSGPQLGRRNFLGAATLGTGAALVGFGTGGAALAATGSAAPQVDFPSDPRAFAGGPPGTNNRAEIDLYDCEVEGTLPLDLDGMFYRVGPDPQYPKPEKYQGDIMFDGEGHVSAFRIKNGHVDYRTRYAKTQRWKAQHEARRSLFGMYRNPTTDDASVKGLSRGTANTQLFLHHGKLLVFKEDSPPVYLDPLTLETVDDYYTFGGKLDSQTHTAHPKIDPLTGEYIGFGYEADGLLSKSIVVFSADKHGAVNWHTKVQAPYASMMHDFVVTQRHVILYVTNMVSDAERIKAGGVHFSYDSTAPVYIGVMRRGGDGKDLRWFTGQNLFCTHSMGGWSDGDTITMDWDGGEGNQFPFFPSLHEPFDPVKGTGYLRRFTIDLSSKSNDRFQVETIYPEVSGVLARQDDRFHTLKYRYGYLNGVGPKGGWWIVDHQENKTQLFSVPDYSLSEMTFVPRRKDAPEGDGYLIGIGSSMKEAGRSDLILVDTKDIAAGPVARVKMPFKCVGQVHGFWGDASDIPGANLA</sequence>
<keyword evidence="3 6" id="KW-0560">Oxidoreductase</keyword>
<organism evidence="7 8">
    <name type="scientific">Candidatus Andeanibacterium colombiense</name>
    <dbReference type="NCBI Taxonomy" id="3121345"/>
    <lineage>
        <taxon>Bacteria</taxon>
        <taxon>Pseudomonadati</taxon>
        <taxon>Pseudomonadota</taxon>
        <taxon>Alphaproteobacteria</taxon>
        <taxon>Sphingomonadales</taxon>
        <taxon>Sphingomonadaceae</taxon>
        <taxon>Candidatus Andeanibacterium</taxon>
    </lineage>
</organism>
<accession>A0AAJ6BP87</accession>
<proteinExistence type="inferred from homology"/>
<evidence type="ECO:0000256" key="1">
    <source>
        <dbReference type="ARBA" id="ARBA00006787"/>
    </source>
</evidence>
<dbReference type="PANTHER" id="PTHR10543:SF89">
    <property type="entry name" value="CAROTENOID 9,10(9',10')-CLEAVAGE DIOXYGENASE 1"/>
    <property type="match status" value="1"/>
</dbReference>
<keyword evidence="6" id="KW-0223">Dioxygenase</keyword>
<dbReference type="GO" id="GO:0016121">
    <property type="term" value="P:carotene catabolic process"/>
    <property type="evidence" value="ECO:0007669"/>
    <property type="project" value="TreeGrafter"/>
</dbReference>
<dbReference type="PANTHER" id="PTHR10543">
    <property type="entry name" value="BETA-CAROTENE DIOXYGENASE"/>
    <property type="match status" value="1"/>
</dbReference>
<keyword evidence="4 5" id="KW-0408">Iron</keyword>
<evidence type="ECO:0000313" key="7">
    <source>
        <dbReference type="EMBL" id="WEK47782.1"/>
    </source>
</evidence>
<name>A0AAJ6BP87_9SPHN</name>
<protein>
    <recommendedName>
        <fullName evidence="6">Dioxygenase</fullName>
        <ecNumber evidence="6">1.13.11.-</ecNumber>
    </recommendedName>
</protein>
<evidence type="ECO:0000256" key="5">
    <source>
        <dbReference type="PIRSR" id="PIRSR604294-1"/>
    </source>
</evidence>
<gene>
    <name evidence="7" type="ORF">P0Y56_05665</name>
</gene>
<evidence type="ECO:0000256" key="6">
    <source>
        <dbReference type="RuleBase" id="RU364048"/>
    </source>
</evidence>
<dbReference type="KEGG" id="acob:P0Y56_05665"/>
<dbReference type="InterPro" id="IPR004294">
    <property type="entry name" value="Carotenoid_Oase"/>
</dbReference>
<evidence type="ECO:0000256" key="4">
    <source>
        <dbReference type="ARBA" id="ARBA00023004"/>
    </source>
</evidence>
<comment type="similarity">
    <text evidence="1 6">Belongs to the carotenoid oxygenase family.</text>
</comment>
<dbReference type="EMBL" id="CP119316">
    <property type="protein sequence ID" value="WEK47782.1"/>
    <property type="molecule type" value="Genomic_DNA"/>
</dbReference>
<dbReference type="AlphaFoldDB" id="A0AAJ6BP87"/>
<keyword evidence="2 5" id="KW-0479">Metal-binding</keyword>
<dbReference type="EC" id="1.13.11.-" evidence="6"/>
<evidence type="ECO:0000313" key="8">
    <source>
        <dbReference type="Proteomes" id="UP001218362"/>
    </source>
</evidence>
<dbReference type="InterPro" id="IPR006311">
    <property type="entry name" value="TAT_signal"/>
</dbReference>
<feature type="binding site" evidence="5">
    <location>
        <position position="268"/>
    </location>
    <ligand>
        <name>Fe cation</name>
        <dbReference type="ChEBI" id="CHEBI:24875"/>
        <note>catalytic</note>
    </ligand>
</feature>
<dbReference type="GO" id="GO:0046872">
    <property type="term" value="F:metal ion binding"/>
    <property type="evidence" value="ECO:0007669"/>
    <property type="project" value="UniProtKB-KW"/>
</dbReference>
<dbReference type="Proteomes" id="UP001218362">
    <property type="component" value="Chromosome"/>
</dbReference>
<feature type="binding site" evidence="5">
    <location>
        <position position="509"/>
    </location>
    <ligand>
        <name>Fe cation</name>
        <dbReference type="ChEBI" id="CHEBI:24875"/>
        <note>catalytic</note>
    </ligand>
</feature>
<dbReference type="Pfam" id="PF03055">
    <property type="entry name" value="RPE65"/>
    <property type="match status" value="1"/>
</dbReference>
<feature type="binding site" evidence="5">
    <location>
        <position position="217"/>
    </location>
    <ligand>
        <name>Fe cation</name>
        <dbReference type="ChEBI" id="CHEBI:24875"/>
        <note>catalytic</note>
    </ligand>
</feature>
<evidence type="ECO:0000256" key="2">
    <source>
        <dbReference type="ARBA" id="ARBA00022723"/>
    </source>
</evidence>
<feature type="binding site" evidence="5">
    <location>
        <position position="332"/>
    </location>
    <ligand>
        <name>Fe cation</name>
        <dbReference type="ChEBI" id="CHEBI:24875"/>
        <note>catalytic</note>
    </ligand>
</feature>